<protein>
    <submittedName>
        <fullName evidence="2">Uncharacterized protein</fullName>
    </submittedName>
</protein>
<organism evidence="1 2">
    <name type="scientific">Steinernema glaseri</name>
    <dbReference type="NCBI Taxonomy" id="37863"/>
    <lineage>
        <taxon>Eukaryota</taxon>
        <taxon>Metazoa</taxon>
        <taxon>Ecdysozoa</taxon>
        <taxon>Nematoda</taxon>
        <taxon>Chromadorea</taxon>
        <taxon>Rhabditida</taxon>
        <taxon>Tylenchina</taxon>
        <taxon>Panagrolaimomorpha</taxon>
        <taxon>Strongyloidoidea</taxon>
        <taxon>Steinernematidae</taxon>
        <taxon>Steinernema</taxon>
    </lineage>
</organism>
<evidence type="ECO:0000313" key="1">
    <source>
        <dbReference type="Proteomes" id="UP000095287"/>
    </source>
</evidence>
<dbReference type="Proteomes" id="UP000095287">
    <property type="component" value="Unplaced"/>
</dbReference>
<accession>A0A1I8AR86</accession>
<proteinExistence type="predicted"/>
<reference evidence="2" key="1">
    <citation type="submission" date="2016-11" db="UniProtKB">
        <authorList>
            <consortium name="WormBaseParasite"/>
        </authorList>
    </citation>
    <scope>IDENTIFICATION</scope>
</reference>
<keyword evidence="1" id="KW-1185">Reference proteome</keyword>
<name>A0A1I8AR86_9BILA</name>
<dbReference type="WBParaSite" id="L893_g84.t1">
    <property type="protein sequence ID" value="L893_g84.t1"/>
    <property type="gene ID" value="L893_g84"/>
</dbReference>
<sequence length="69" mass="7408">MQLCAQGITETGRWRAAWKPLRPMNIHLLRSKSANKGSCAPEAMTLNLVFGPASNKAIRAAATSATALR</sequence>
<evidence type="ECO:0000313" key="2">
    <source>
        <dbReference type="WBParaSite" id="L893_g84.t1"/>
    </source>
</evidence>
<dbReference type="AlphaFoldDB" id="A0A1I8AR86"/>